<proteinExistence type="inferred from homology"/>
<keyword evidence="5" id="KW-0997">Cell inner membrane</keyword>
<dbReference type="PANTHER" id="PTHR30133:SF2">
    <property type="entry name" value="ARGININE ABC TRANSPORTER PERMEASE PROTEIN ARTQ"/>
    <property type="match status" value="1"/>
</dbReference>
<gene>
    <name evidence="11" type="ORF">GCM10008179_03600</name>
</gene>
<dbReference type="RefSeq" id="WP_271166984.1">
    <property type="nucleotide sequence ID" value="NZ_BSFI01000002.1"/>
</dbReference>
<evidence type="ECO:0000256" key="1">
    <source>
        <dbReference type="ARBA" id="ARBA00004429"/>
    </source>
</evidence>
<evidence type="ECO:0000256" key="4">
    <source>
        <dbReference type="ARBA" id="ARBA00022475"/>
    </source>
</evidence>
<dbReference type="SUPFAM" id="SSF161098">
    <property type="entry name" value="MetI-like"/>
    <property type="match status" value="1"/>
</dbReference>
<feature type="transmembrane region" description="Helical" evidence="9">
    <location>
        <begin position="209"/>
        <end position="233"/>
    </location>
</feature>
<dbReference type="Gene3D" id="1.10.3720.10">
    <property type="entry name" value="MetI-like"/>
    <property type="match status" value="1"/>
</dbReference>
<keyword evidence="7 9" id="KW-1133">Transmembrane helix</keyword>
<dbReference type="InterPro" id="IPR051613">
    <property type="entry name" value="ABC_transp_permease_HisMQ"/>
</dbReference>
<dbReference type="PROSITE" id="PS50928">
    <property type="entry name" value="ABC_TM1"/>
    <property type="match status" value="1"/>
</dbReference>
<dbReference type="PANTHER" id="PTHR30133">
    <property type="entry name" value="CATIONIC AMINO ACID TRANSPORTER, MEMBRANE COMPONENT"/>
    <property type="match status" value="1"/>
</dbReference>
<comment type="subcellular location">
    <subcellularLocation>
        <location evidence="1">Cell inner membrane</location>
        <topology evidence="1">Multi-pass membrane protein</topology>
    </subcellularLocation>
    <subcellularLocation>
        <location evidence="9">Cell membrane</location>
        <topology evidence="9">Multi-pass membrane protein</topology>
    </subcellularLocation>
</comment>
<dbReference type="InterPro" id="IPR000515">
    <property type="entry name" value="MetI-like"/>
</dbReference>
<evidence type="ECO:0000256" key="7">
    <source>
        <dbReference type="ARBA" id="ARBA00022989"/>
    </source>
</evidence>
<dbReference type="GO" id="GO:0022857">
    <property type="term" value="F:transmembrane transporter activity"/>
    <property type="evidence" value="ECO:0007669"/>
    <property type="project" value="InterPro"/>
</dbReference>
<dbReference type="InterPro" id="IPR035906">
    <property type="entry name" value="MetI-like_sf"/>
</dbReference>
<comment type="caution">
    <text evidence="11">The sequence shown here is derived from an EMBL/GenBank/DDBJ whole genome shotgun (WGS) entry which is preliminary data.</text>
</comment>
<keyword evidence="3 9" id="KW-0813">Transport</keyword>
<dbReference type="GO" id="GO:0043190">
    <property type="term" value="C:ATP-binding cassette (ABC) transporter complex"/>
    <property type="evidence" value="ECO:0007669"/>
    <property type="project" value="InterPro"/>
</dbReference>
<evidence type="ECO:0000256" key="2">
    <source>
        <dbReference type="ARBA" id="ARBA00010072"/>
    </source>
</evidence>
<evidence type="ECO:0000256" key="3">
    <source>
        <dbReference type="ARBA" id="ARBA00022448"/>
    </source>
</evidence>
<keyword evidence="4" id="KW-1003">Cell membrane</keyword>
<reference evidence="11" key="1">
    <citation type="journal article" date="2014" name="Int. J. Syst. Evol. Microbiol.">
        <title>Complete genome sequence of Corynebacterium casei LMG S-19264T (=DSM 44701T), isolated from a smear-ripened cheese.</title>
        <authorList>
            <consortium name="US DOE Joint Genome Institute (JGI-PGF)"/>
            <person name="Walter F."/>
            <person name="Albersmeier A."/>
            <person name="Kalinowski J."/>
            <person name="Ruckert C."/>
        </authorList>
    </citation>
    <scope>NUCLEOTIDE SEQUENCE</scope>
    <source>
        <strain evidence="11">VKM B-2347</strain>
    </source>
</reference>
<name>A0A9W6IX88_9HYPH</name>
<feature type="transmembrane region" description="Helical" evidence="9">
    <location>
        <begin position="111"/>
        <end position="134"/>
    </location>
</feature>
<dbReference type="InterPro" id="IPR010065">
    <property type="entry name" value="AA_ABC_transptr_permease_3TM"/>
</dbReference>
<evidence type="ECO:0000313" key="12">
    <source>
        <dbReference type="Proteomes" id="UP001143372"/>
    </source>
</evidence>
<dbReference type="Pfam" id="PF00528">
    <property type="entry name" value="BPD_transp_1"/>
    <property type="match status" value="1"/>
</dbReference>
<evidence type="ECO:0000256" key="9">
    <source>
        <dbReference type="RuleBase" id="RU363032"/>
    </source>
</evidence>
<dbReference type="NCBIfam" id="TIGR01726">
    <property type="entry name" value="HEQRo_perm_3TM"/>
    <property type="match status" value="1"/>
</dbReference>
<evidence type="ECO:0000256" key="8">
    <source>
        <dbReference type="ARBA" id="ARBA00023136"/>
    </source>
</evidence>
<feature type="domain" description="ABC transmembrane type-1" evidence="10">
    <location>
        <begin position="23"/>
        <end position="223"/>
    </location>
</feature>
<protein>
    <recommendedName>
        <fullName evidence="10">ABC transmembrane type-1 domain-containing protein</fullName>
    </recommendedName>
</protein>
<dbReference type="Proteomes" id="UP001143372">
    <property type="component" value="Unassembled WGS sequence"/>
</dbReference>
<feature type="transmembrane region" description="Helical" evidence="9">
    <location>
        <begin position="68"/>
        <end position="91"/>
    </location>
</feature>
<evidence type="ECO:0000313" key="11">
    <source>
        <dbReference type="EMBL" id="GLK66722.1"/>
    </source>
</evidence>
<dbReference type="EMBL" id="BSFI01000002">
    <property type="protein sequence ID" value="GLK66722.1"/>
    <property type="molecule type" value="Genomic_DNA"/>
</dbReference>
<dbReference type="CDD" id="cd06261">
    <property type="entry name" value="TM_PBP2"/>
    <property type="match status" value="1"/>
</dbReference>
<keyword evidence="6 9" id="KW-0812">Transmembrane</keyword>
<comment type="similarity">
    <text evidence="2">Belongs to the binding-protein-dependent transport system permease family. HisMQ subfamily.</text>
</comment>
<reference evidence="11" key="2">
    <citation type="submission" date="2023-01" db="EMBL/GenBank/DDBJ databases">
        <authorList>
            <person name="Sun Q."/>
            <person name="Evtushenko L."/>
        </authorList>
    </citation>
    <scope>NUCLEOTIDE SEQUENCE</scope>
    <source>
        <strain evidence="11">VKM B-2347</strain>
    </source>
</reference>
<organism evidence="11 12">
    <name type="scientific">Hansschlegelia plantiphila</name>
    <dbReference type="NCBI Taxonomy" id="374655"/>
    <lineage>
        <taxon>Bacteria</taxon>
        <taxon>Pseudomonadati</taxon>
        <taxon>Pseudomonadota</taxon>
        <taxon>Alphaproteobacteria</taxon>
        <taxon>Hyphomicrobiales</taxon>
        <taxon>Methylopilaceae</taxon>
        <taxon>Hansschlegelia</taxon>
    </lineage>
</organism>
<evidence type="ECO:0000259" key="10">
    <source>
        <dbReference type="PROSITE" id="PS50928"/>
    </source>
</evidence>
<sequence>MSEALASLAYGPDGWGDELLSGLWLTVRLALTALPFGLGIGLGVALLKDSRSWTGRLFGEAYTTVFRGLPELLTIFIVYFGAPRLLSASVAWTERLTGREPSGFAAAVDGFTAGVVALALVFGAFSSEVFLGAIRGVPGSQREAAESLGLSRFATFRLVILPQVWRLALPGLTNNWLVMLKDTSLVSVIALAELMRQSDVAARATHEPFLFYLVACLLYLGLSGLSTAGALWLERRAGRSFASAARQG</sequence>
<dbReference type="AlphaFoldDB" id="A0A9W6IX88"/>
<accession>A0A9W6IX88</accession>
<evidence type="ECO:0000256" key="5">
    <source>
        <dbReference type="ARBA" id="ARBA00022519"/>
    </source>
</evidence>
<feature type="transmembrane region" description="Helical" evidence="9">
    <location>
        <begin position="23"/>
        <end position="47"/>
    </location>
</feature>
<keyword evidence="12" id="KW-1185">Reference proteome</keyword>
<evidence type="ECO:0000256" key="6">
    <source>
        <dbReference type="ARBA" id="ARBA00022692"/>
    </source>
</evidence>
<keyword evidence="8 9" id="KW-0472">Membrane</keyword>